<keyword evidence="7" id="KW-0269">Exonuclease</keyword>
<dbReference type="InterPro" id="IPR010347">
    <property type="entry name" value="Tdp1"/>
</dbReference>
<evidence type="ECO:0000256" key="2">
    <source>
        <dbReference type="ARBA" id="ARBA00010199"/>
    </source>
</evidence>
<evidence type="ECO:0000256" key="10">
    <source>
        <dbReference type="SAM" id="MobiDB-lite"/>
    </source>
</evidence>
<dbReference type="RefSeq" id="XP_073559655.1">
    <property type="nucleotide sequence ID" value="XM_073701942.1"/>
</dbReference>
<dbReference type="Gene3D" id="3.30.870.10">
    <property type="entry name" value="Endonuclease Chain A"/>
    <property type="match status" value="2"/>
</dbReference>
<reference evidence="12 13" key="1">
    <citation type="submission" date="2018-01" db="EMBL/GenBank/DDBJ databases">
        <title>Genome characterization of the sugarcane-associated fungus Trichoderma ghanense CCMA-1212 and their application in lignocelulose bioconversion.</title>
        <authorList>
            <person name="Steindorff A.S."/>
            <person name="Mendes T.D."/>
            <person name="Vilela E.S.D."/>
            <person name="Rodrigues D.S."/>
            <person name="Formighieri E.F."/>
            <person name="Melo I.S."/>
            <person name="Favaro L.C.L."/>
        </authorList>
    </citation>
    <scope>NUCLEOTIDE SEQUENCE [LARGE SCALE GENOMIC DNA]</scope>
    <source>
        <strain evidence="12 13">CCMA-1212</strain>
    </source>
</reference>
<dbReference type="Proteomes" id="UP001642720">
    <property type="component" value="Unassembled WGS sequence"/>
</dbReference>
<keyword evidence="11" id="KW-0472">Membrane</keyword>
<sequence>MNNNFFIRKLQSVASLPYHRARGSISHCRNLKSYPRIMDGSRKRNLDDEENEKSGILSSLSRPISPPRKRIRQAQAQRSPWQLTRIRDLPEELNKDTVRLQDILGDPLITECWQFNFLHDIPFVMSAFDELVRNRVQLHVVHGFWKKDDVSRAVLSDHAAQYHNVHLHCAPMSEMFGTHHSKMMVIFRSDDTAQVVIHTANMIPKDWTNMTNAVWKSPRLPRLVEQETLVQQGQQLPIGSGTRFKADLLAYLRQYELYRPTCKQLVDRLLNFDFSSIRAAFIASVPGRHNFRNASNPAWGWTALQRCLRHVPVERGASQIVVQISSIATLGAKDDWLQNTLFNSLATNQTLNTKRPGFKVVFPTADEIRNSIDGYASGRSIHTKIQSPQQIRQLSYLKPMLHHWANDSAGGAKLPEEPPISGDSGRNRAAPHVKTYIRFNESNTIDWAMLTSANISKQAWGEALSSTTGNIRIASWEVGVLVWPGLLCEDGVMVSSFQSDTPGAAPVTEGQRPLIDDHITMSPAASGNPGPSGHDHPAFPSSFRSASPLAGQVLAQDIAECTDDDFNPADDQIDAEHSHHFMYRRPSGVAYGAARPAFNPNGLDEPILTPLERKQSRDAERSLLRDNHVLPPKNANKSQSIPARIYRKIFSTKVPVEEYEEESEDESPLLSRDDDLDYGTRARRQRPVPAGDEDVDEQWEEAITTGRIRTTWQREAKTVLSYCGPLIVTFFLQYSINVAGIFAVGRIGTIELGAISLANMSQAISCLAPFQGLATSLDTLCAQAYGSGHKHLVGLQCQRMACFLLTLSVPVILLWLFGAEPILQRMVPDPESARLAALYLRVMIFAIPGVILFECGKRFTQSQGLFQATTYVLLFAAPFNVFLTWLLVWKLEYGFIGAPIAVAITENILPVLLFCYVRFVNGRECWGGFSKRALSNWWVMIRLALPGMIMVEAEWLAFEILTLLASRFGSDYLAAQSVVSTIASISYQIPFPMSIAASTRVANLIGAGLVDAARVTGKVTFVTHCILGLLNFALYSGLRYHLPLLFTDDDTVISIVASILPVVAVMQVFDCLSAGAHGLLRGIGKQSIGGPVNLISYYAVSLPISLALAFGANWKLQGLWAGVSVGLFLVSSIEYTYLLKTDWHQAAREAAARNAAG</sequence>
<dbReference type="PANTHER" id="PTHR12415:SF0">
    <property type="entry name" value="TYROSYL-DNA PHOSPHODIESTERASE 1"/>
    <property type="match status" value="1"/>
</dbReference>
<evidence type="ECO:0000256" key="6">
    <source>
        <dbReference type="ARBA" id="ARBA00022801"/>
    </source>
</evidence>
<organism evidence="12 13">
    <name type="scientific">Trichoderma ghanense</name>
    <dbReference type="NCBI Taxonomy" id="65468"/>
    <lineage>
        <taxon>Eukaryota</taxon>
        <taxon>Fungi</taxon>
        <taxon>Dikarya</taxon>
        <taxon>Ascomycota</taxon>
        <taxon>Pezizomycotina</taxon>
        <taxon>Sordariomycetes</taxon>
        <taxon>Hypocreomycetidae</taxon>
        <taxon>Hypocreales</taxon>
        <taxon>Hypocreaceae</taxon>
        <taxon>Trichoderma</taxon>
    </lineage>
</organism>
<gene>
    <name evidence="12" type="ORF">CCMA1212_004645</name>
</gene>
<keyword evidence="4" id="KW-0540">Nuclease</keyword>
<feature type="transmembrane region" description="Helical" evidence="11">
    <location>
        <begin position="868"/>
        <end position="889"/>
    </location>
</feature>
<name>A0ABY2H687_9HYPO</name>
<keyword evidence="6" id="KW-0378">Hydrolase</keyword>
<comment type="similarity">
    <text evidence="3">Belongs to the tyrosyl-DNA phosphodiesterase family.</text>
</comment>
<dbReference type="InterPro" id="IPR002528">
    <property type="entry name" value="MATE_fam"/>
</dbReference>
<evidence type="ECO:0000256" key="1">
    <source>
        <dbReference type="ARBA" id="ARBA00004123"/>
    </source>
</evidence>
<protein>
    <submittedName>
        <fullName evidence="12">Transporter</fullName>
    </submittedName>
</protein>
<keyword evidence="11" id="KW-1133">Transmembrane helix</keyword>
<evidence type="ECO:0000256" key="9">
    <source>
        <dbReference type="ARBA" id="ARBA00023242"/>
    </source>
</evidence>
<dbReference type="GeneID" id="300576392"/>
<feature type="region of interest" description="Disordered" evidence="10">
    <location>
        <begin position="616"/>
        <end position="637"/>
    </location>
</feature>
<feature type="region of interest" description="Disordered" evidence="10">
    <location>
        <begin position="39"/>
        <end position="77"/>
    </location>
</feature>
<evidence type="ECO:0000313" key="12">
    <source>
        <dbReference type="EMBL" id="TFB03454.1"/>
    </source>
</evidence>
<keyword evidence="11" id="KW-0812">Transmembrane</keyword>
<dbReference type="CDD" id="cd13132">
    <property type="entry name" value="MATE_eukaryotic"/>
    <property type="match status" value="1"/>
</dbReference>
<dbReference type="NCBIfam" id="TIGR00797">
    <property type="entry name" value="matE"/>
    <property type="match status" value="1"/>
</dbReference>
<dbReference type="CDD" id="cd09194">
    <property type="entry name" value="PLDc_yTdp1_1"/>
    <property type="match status" value="1"/>
</dbReference>
<feature type="transmembrane region" description="Helical" evidence="11">
    <location>
        <begin position="1118"/>
        <end position="1138"/>
    </location>
</feature>
<feature type="region of interest" description="Disordered" evidence="10">
    <location>
        <begin position="658"/>
        <end position="696"/>
    </location>
</feature>
<feature type="transmembrane region" description="Helical" evidence="11">
    <location>
        <begin position="895"/>
        <end position="917"/>
    </location>
</feature>
<keyword evidence="8" id="KW-0234">DNA repair</keyword>
<dbReference type="SUPFAM" id="SSF56024">
    <property type="entry name" value="Phospholipase D/nuclease"/>
    <property type="match status" value="2"/>
</dbReference>
<dbReference type="EMBL" id="PPTA01000005">
    <property type="protein sequence ID" value="TFB03454.1"/>
    <property type="molecule type" value="Genomic_DNA"/>
</dbReference>
<feature type="transmembrane region" description="Helical" evidence="11">
    <location>
        <begin position="978"/>
        <end position="998"/>
    </location>
</feature>
<keyword evidence="5" id="KW-0227">DNA damage</keyword>
<keyword evidence="9" id="KW-0539">Nucleus</keyword>
<feature type="transmembrane region" description="Helical" evidence="11">
    <location>
        <begin position="937"/>
        <end position="958"/>
    </location>
</feature>
<feature type="transmembrane region" description="Helical" evidence="11">
    <location>
        <begin position="838"/>
        <end position="856"/>
    </location>
</feature>
<evidence type="ECO:0000256" key="8">
    <source>
        <dbReference type="ARBA" id="ARBA00023204"/>
    </source>
</evidence>
<accession>A0ABY2H687</accession>
<evidence type="ECO:0000256" key="7">
    <source>
        <dbReference type="ARBA" id="ARBA00022839"/>
    </source>
</evidence>
<dbReference type="Pfam" id="PF06087">
    <property type="entry name" value="Tyr-DNA_phospho"/>
    <property type="match status" value="1"/>
</dbReference>
<feature type="compositionally biased region" description="Acidic residues" evidence="10">
    <location>
        <begin position="658"/>
        <end position="667"/>
    </location>
</feature>
<evidence type="ECO:0000256" key="5">
    <source>
        <dbReference type="ARBA" id="ARBA00022763"/>
    </source>
</evidence>
<feature type="transmembrane region" description="Helical" evidence="11">
    <location>
        <begin position="800"/>
        <end position="818"/>
    </location>
</feature>
<keyword evidence="13" id="KW-1185">Reference proteome</keyword>
<comment type="subcellular location">
    <subcellularLocation>
        <location evidence="1">Nucleus</location>
    </subcellularLocation>
</comment>
<evidence type="ECO:0000313" key="13">
    <source>
        <dbReference type="Proteomes" id="UP001642720"/>
    </source>
</evidence>
<evidence type="ECO:0000256" key="11">
    <source>
        <dbReference type="SAM" id="Phobius"/>
    </source>
</evidence>
<feature type="transmembrane region" description="Helical" evidence="11">
    <location>
        <begin position="719"/>
        <end position="744"/>
    </location>
</feature>
<feature type="compositionally biased region" description="Basic and acidic residues" evidence="10">
    <location>
        <begin position="616"/>
        <end position="628"/>
    </location>
</feature>
<evidence type="ECO:0000256" key="4">
    <source>
        <dbReference type="ARBA" id="ARBA00022722"/>
    </source>
</evidence>
<comment type="similarity">
    <text evidence="2">Belongs to the multi antimicrobial extrusion (MATE) (TC 2.A.66.1) family.</text>
</comment>
<feature type="transmembrane region" description="Helical" evidence="11">
    <location>
        <begin position="1092"/>
        <end position="1112"/>
    </location>
</feature>
<proteinExistence type="inferred from homology"/>
<feature type="transmembrane region" description="Helical" evidence="11">
    <location>
        <begin position="1019"/>
        <end position="1040"/>
    </location>
</feature>
<feature type="region of interest" description="Disordered" evidence="10">
    <location>
        <begin position="519"/>
        <end position="545"/>
    </location>
</feature>
<comment type="caution">
    <text evidence="12">The sequence shown here is derived from an EMBL/GenBank/DDBJ whole genome shotgun (WGS) entry which is preliminary data.</text>
</comment>
<dbReference type="InterPro" id="IPR045069">
    <property type="entry name" value="MATE_euk"/>
</dbReference>
<feature type="transmembrane region" description="Helical" evidence="11">
    <location>
        <begin position="1052"/>
        <end position="1080"/>
    </location>
</feature>
<evidence type="ECO:0000256" key="3">
    <source>
        <dbReference type="ARBA" id="ARBA00010205"/>
    </source>
</evidence>
<dbReference type="Pfam" id="PF01554">
    <property type="entry name" value="MatE"/>
    <property type="match status" value="2"/>
</dbReference>
<dbReference type="PANTHER" id="PTHR12415">
    <property type="entry name" value="TYROSYL-DNA PHOSPHODIESTERASE 1"/>
    <property type="match status" value="1"/>
</dbReference>